<sequence length="43" mass="4937">MGIKTGRKPIAETTGKEDKRQRVTPENKTKHPDLKEHDHKKGD</sequence>
<evidence type="ECO:0000313" key="3">
    <source>
        <dbReference type="Proteomes" id="UP000078250"/>
    </source>
</evidence>
<keyword evidence="3" id="KW-1185">Reference proteome</keyword>
<dbReference type="AlphaFoldDB" id="A0AAJ3HSS3"/>
<feature type="compositionally biased region" description="Basic and acidic residues" evidence="1">
    <location>
        <begin position="14"/>
        <end position="43"/>
    </location>
</feature>
<feature type="region of interest" description="Disordered" evidence="1">
    <location>
        <begin position="1"/>
        <end position="43"/>
    </location>
</feature>
<dbReference type="EMBL" id="LXEV01000020">
    <property type="protein sequence ID" value="OAT47428.1"/>
    <property type="molecule type" value="Genomic_DNA"/>
</dbReference>
<gene>
    <name evidence="2" type="ORF">M997_1506</name>
</gene>
<proteinExistence type="predicted"/>
<dbReference type="RefSeq" id="WP_275658105.1">
    <property type="nucleotide sequence ID" value="NZ_LXEV01000020.1"/>
</dbReference>
<dbReference type="Proteomes" id="UP000078250">
    <property type="component" value="Unassembled WGS sequence"/>
</dbReference>
<evidence type="ECO:0000313" key="2">
    <source>
        <dbReference type="EMBL" id="OAT47428.1"/>
    </source>
</evidence>
<protein>
    <submittedName>
        <fullName evidence="2">Uncharacterized protein</fullName>
    </submittedName>
</protein>
<comment type="caution">
    <text evidence="2">The sequence shown here is derived from an EMBL/GenBank/DDBJ whole genome shotgun (WGS) entry which is preliminary data.</text>
</comment>
<organism evidence="2 3">
    <name type="scientific">Proteus hauseri ATCC 700826</name>
    <dbReference type="NCBI Taxonomy" id="1354271"/>
    <lineage>
        <taxon>Bacteria</taxon>
        <taxon>Pseudomonadati</taxon>
        <taxon>Pseudomonadota</taxon>
        <taxon>Gammaproteobacteria</taxon>
        <taxon>Enterobacterales</taxon>
        <taxon>Morganellaceae</taxon>
        <taxon>Proteus</taxon>
    </lineage>
</organism>
<evidence type="ECO:0000256" key="1">
    <source>
        <dbReference type="SAM" id="MobiDB-lite"/>
    </source>
</evidence>
<reference evidence="2 3" key="1">
    <citation type="submission" date="2016-04" db="EMBL/GenBank/DDBJ databases">
        <title>ATOL: Assembling a taxonomically balanced genome-scale reconstruction of the evolutionary history of the Enterobacteriaceae.</title>
        <authorList>
            <person name="Plunkett G.III."/>
            <person name="Neeno-Eckwall E.C."/>
            <person name="Glasner J.D."/>
            <person name="Perna N.T."/>
        </authorList>
    </citation>
    <scope>NUCLEOTIDE SEQUENCE [LARGE SCALE GENOMIC DNA]</scope>
    <source>
        <strain evidence="2 3">ATCC 700826</strain>
    </source>
</reference>
<accession>A0AAJ3HSS3</accession>
<name>A0AAJ3HSS3_PROHU</name>